<comment type="catalytic activity">
    <reaction evidence="8 9">
        <text>heme b + (2E,6E)-farnesyl diphosphate + H2O = Fe(II)-heme o + diphosphate</text>
        <dbReference type="Rhea" id="RHEA:28070"/>
        <dbReference type="ChEBI" id="CHEBI:15377"/>
        <dbReference type="ChEBI" id="CHEBI:33019"/>
        <dbReference type="ChEBI" id="CHEBI:60344"/>
        <dbReference type="ChEBI" id="CHEBI:60530"/>
        <dbReference type="ChEBI" id="CHEBI:175763"/>
        <dbReference type="EC" id="2.5.1.141"/>
    </reaction>
</comment>
<keyword evidence="7 9" id="KW-0472">Membrane</keyword>
<feature type="transmembrane region" description="Helical" evidence="9">
    <location>
        <begin position="267"/>
        <end position="284"/>
    </location>
</feature>
<feature type="transmembrane region" description="Helical" evidence="9">
    <location>
        <begin position="212"/>
        <end position="228"/>
    </location>
</feature>
<dbReference type="PANTHER" id="PTHR43448:SF2">
    <property type="entry name" value="PROTOHEME IX FARNESYLTRANSFERASE, MITOCHONDRIAL"/>
    <property type="match status" value="1"/>
</dbReference>
<name>A0A212L368_9HYPH</name>
<dbReference type="RefSeq" id="WP_288199171.1">
    <property type="nucleotide sequence ID" value="NZ_LT608334.1"/>
</dbReference>
<proteinExistence type="inferred from homology"/>
<evidence type="ECO:0000256" key="6">
    <source>
        <dbReference type="ARBA" id="ARBA00023133"/>
    </source>
</evidence>
<feature type="transmembrane region" description="Helical" evidence="9">
    <location>
        <begin position="12"/>
        <end position="33"/>
    </location>
</feature>
<comment type="pathway">
    <text evidence="9">Porphyrin-containing compound metabolism; heme O biosynthesis; heme O from protoheme: step 1/1.</text>
</comment>
<dbReference type="InterPro" id="IPR044878">
    <property type="entry name" value="UbiA_sf"/>
</dbReference>
<reference evidence="10" key="1">
    <citation type="submission" date="2016-08" db="EMBL/GenBank/DDBJ databases">
        <authorList>
            <person name="Seilhamer J.J."/>
        </authorList>
    </citation>
    <scope>NUCLEOTIDE SEQUENCE</scope>
    <source>
        <strain evidence="10">86</strain>
    </source>
</reference>
<keyword evidence="3 9" id="KW-0808">Transferase</keyword>
<dbReference type="NCBIfam" id="TIGR01473">
    <property type="entry name" value="cyoE_ctaB"/>
    <property type="match status" value="1"/>
</dbReference>
<evidence type="ECO:0000256" key="2">
    <source>
        <dbReference type="ARBA" id="ARBA00022475"/>
    </source>
</evidence>
<evidence type="ECO:0000256" key="7">
    <source>
        <dbReference type="ARBA" id="ARBA00023136"/>
    </source>
</evidence>
<evidence type="ECO:0000256" key="5">
    <source>
        <dbReference type="ARBA" id="ARBA00022989"/>
    </source>
</evidence>
<organism evidence="10">
    <name type="scientific">uncultured Pleomorphomonas sp</name>
    <dbReference type="NCBI Taxonomy" id="442121"/>
    <lineage>
        <taxon>Bacteria</taxon>
        <taxon>Pseudomonadati</taxon>
        <taxon>Pseudomonadota</taxon>
        <taxon>Alphaproteobacteria</taxon>
        <taxon>Hyphomicrobiales</taxon>
        <taxon>Pleomorphomonadaceae</taxon>
        <taxon>Pleomorphomonas</taxon>
        <taxon>environmental samples</taxon>
    </lineage>
</organism>
<protein>
    <recommendedName>
        <fullName evidence="9">Protoheme IX farnesyltransferase</fullName>
        <ecNumber evidence="9">2.5.1.141</ecNumber>
    </recommendedName>
    <alternativeName>
        <fullName evidence="9">Heme B farnesyltransferase</fullName>
    </alternativeName>
    <alternativeName>
        <fullName evidence="9">Heme O synthase</fullName>
    </alternativeName>
</protein>
<keyword evidence="4 9" id="KW-0812">Transmembrane</keyword>
<evidence type="ECO:0000256" key="3">
    <source>
        <dbReference type="ARBA" id="ARBA00022679"/>
    </source>
</evidence>
<comment type="function">
    <text evidence="9">Converts heme B (protoheme IX) to heme O by substitution of the vinyl group on carbon 2 of heme B porphyrin ring with a hydroxyethyl farnesyl side group.</text>
</comment>
<evidence type="ECO:0000256" key="9">
    <source>
        <dbReference type="HAMAP-Rule" id="MF_00154"/>
    </source>
</evidence>
<dbReference type="HAMAP" id="MF_00154">
    <property type="entry name" value="CyoE_CtaB"/>
    <property type="match status" value="1"/>
</dbReference>
<dbReference type="EMBL" id="FMJD01000002">
    <property type="protein sequence ID" value="SCM71927.1"/>
    <property type="molecule type" value="Genomic_DNA"/>
</dbReference>
<dbReference type="GO" id="GO:0048034">
    <property type="term" value="P:heme O biosynthetic process"/>
    <property type="evidence" value="ECO:0007669"/>
    <property type="project" value="UniProtKB-UniRule"/>
</dbReference>
<gene>
    <name evidence="10" type="primary">cyoE</name>
    <name evidence="9" type="synonym">ctaB</name>
    <name evidence="10" type="ORF">KL86PLE_100390</name>
</gene>
<feature type="transmembrane region" description="Helical" evidence="9">
    <location>
        <begin position="75"/>
        <end position="95"/>
    </location>
</feature>
<dbReference type="EC" id="2.5.1.141" evidence="9"/>
<comment type="subcellular location">
    <subcellularLocation>
        <location evidence="9">Cell membrane</location>
        <topology evidence="9">Multi-pass membrane protein</topology>
    </subcellularLocation>
    <subcellularLocation>
        <location evidence="1">Membrane</location>
        <topology evidence="1">Multi-pass membrane protein</topology>
    </subcellularLocation>
</comment>
<dbReference type="PANTHER" id="PTHR43448">
    <property type="entry name" value="PROTOHEME IX FARNESYLTRANSFERASE, MITOCHONDRIAL"/>
    <property type="match status" value="1"/>
</dbReference>
<evidence type="ECO:0000256" key="4">
    <source>
        <dbReference type="ARBA" id="ARBA00022692"/>
    </source>
</evidence>
<dbReference type="PROSITE" id="PS00943">
    <property type="entry name" value="UBIA"/>
    <property type="match status" value="1"/>
</dbReference>
<feature type="transmembrane region" description="Helical" evidence="9">
    <location>
        <begin position="101"/>
        <end position="124"/>
    </location>
</feature>
<dbReference type="GO" id="GO:0005886">
    <property type="term" value="C:plasma membrane"/>
    <property type="evidence" value="ECO:0007669"/>
    <property type="project" value="UniProtKB-SubCell"/>
</dbReference>
<evidence type="ECO:0000256" key="8">
    <source>
        <dbReference type="ARBA" id="ARBA00047690"/>
    </source>
</evidence>
<sequence length="287" mass="29529">MTALSRNPYVRLVKPGIVGGNLVSTAGGFLLGARGAVDMRLFVATLVGVALVVAGGCVVNNVIDRDIDARMTRTANRPMVTGAVGVPTATAYGGVLAGGGLLLLALIAGPLAATVAAFGLVIYVGPYSLWFKRRSPVSVLVGSLAGATPPVIGYCAVTGRLDGAAVILFLMFALWQIPHSDAIAIVRRDDYAAAGVPTYPVRHGIAATRQRILVSIGAFGVASVALPFAGFTGLAYLCTAVACGGYWLHVAATGPAAMDERGWARRIFLASLGCLLALCVLMAVDFR</sequence>
<keyword evidence="5 9" id="KW-1133">Transmembrane helix</keyword>
<dbReference type="Gene3D" id="1.10.357.140">
    <property type="entry name" value="UbiA prenyltransferase"/>
    <property type="match status" value="1"/>
</dbReference>
<dbReference type="InterPro" id="IPR000537">
    <property type="entry name" value="UbiA_prenyltransferase"/>
</dbReference>
<feature type="transmembrane region" description="Helical" evidence="9">
    <location>
        <begin position="234"/>
        <end position="255"/>
    </location>
</feature>
<dbReference type="UniPathway" id="UPA00834">
    <property type="reaction ID" value="UER00712"/>
</dbReference>
<dbReference type="AlphaFoldDB" id="A0A212L368"/>
<dbReference type="GO" id="GO:0008495">
    <property type="term" value="F:protoheme IX farnesyltransferase activity"/>
    <property type="evidence" value="ECO:0007669"/>
    <property type="project" value="UniProtKB-UniRule"/>
</dbReference>
<evidence type="ECO:0000313" key="10">
    <source>
        <dbReference type="EMBL" id="SCM71927.1"/>
    </source>
</evidence>
<keyword evidence="6 9" id="KW-0350">Heme biosynthesis</keyword>
<dbReference type="CDD" id="cd13957">
    <property type="entry name" value="PT_UbiA_Cox10"/>
    <property type="match status" value="1"/>
</dbReference>
<comment type="similarity">
    <text evidence="9">Belongs to the UbiA prenyltransferase family. Protoheme IX farnesyltransferase subfamily.</text>
</comment>
<feature type="transmembrane region" description="Helical" evidence="9">
    <location>
        <begin position="39"/>
        <end position="63"/>
    </location>
</feature>
<dbReference type="InterPro" id="IPR030470">
    <property type="entry name" value="UbiA_prenylTrfase_CS"/>
</dbReference>
<dbReference type="InterPro" id="IPR006369">
    <property type="entry name" value="Protohaem_IX_farnesylTrfase"/>
</dbReference>
<accession>A0A212L368</accession>
<evidence type="ECO:0000256" key="1">
    <source>
        <dbReference type="ARBA" id="ARBA00004141"/>
    </source>
</evidence>
<dbReference type="Pfam" id="PF01040">
    <property type="entry name" value="UbiA"/>
    <property type="match status" value="1"/>
</dbReference>
<dbReference type="NCBIfam" id="NF003348">
    <property type="entry name" value="PRK04375.1-1"/>
    <property type="match status" value="1"/>
</dbReference>
<comment type="miscellaneous">
    <text evidence="9">Carbon 2 of the heme B porphyrin ring is defined according to the Fischer nomenclature.</text>
</comment>
<keyword evidence="2 9" id="KW-1003">Cell membrane</keyword>